<comment type="similarity">
    <text evidence="2">Belongs to the binding-protein-dependent transport system permease family. FecCD subfamily.</text>
</comment>
<name>A0A6B0CMI3_STAAU</name>
<dbReference type="SUPFAM" id="SSF81345">
    <property type="entry name" value="ABC transporter involved in vitamin B12 uptake, BtuC"/>
    <property type="match status" value="1"/>
</dbReference>
<evidence type="ECO:0000256" key="4">
    <source>
        <dbReference type="ARBA" id="ARBA00022475"/>
    </source>
</evidence>
<feature type="transmembrane region" description="Helical" evidence="8">
    <location>
        <begin position="64"/>
        <end position="82"/>
    </location>
</feature>
<dbReference type="EMBL" id="WPVZ01000044">
    <property type="protein sequence ID" value="MVL43981.1"/>
    <property type="molecule type" value="Genomic_DNA"/>
</dbReference>
<evidence type="ECO:0000256" key="2">
    <source>
        <dbReference type="ARBA" id="ARBA00007935"/>
    </source>
</evidence>
<dbReference type="InterPro" id="IPR037294">
    <property type="entry name" value="ABC_BtuC-like"/>
</dbReference>
<proteinExistence type="inferred from homology"/>
<dbReference type="Gene3D" id="1.10.3470.10">
    <property type="entry name" value="ABC transporter involved in vitamin B12 uptake, BtuC"/>
    <property type="match status" value="1"/>
</dbReference>
<keyword evidence="7 8" id="KW-0472">Membrane</keyword>
<organism evidence="9 10">
    <name type="scientific">Staphylococcus aureus</name>
    <dbReference type="NCBI Taxonomy" id="1280"/>
    <lineage>
        <taxon>Bacteria</taxon>
        <taxon>Bacillati</taxon>
        <taxon>Bacillota</taxon>
        <taxon>Bacilli</taxon>
        <taxon>Bacillales</taxon>
        <taxon>Staphylococcaceae</taxon>
        <taxon>Staphylococcus</taxon>
    </lineage>
</organism>
<evidence type="ECO:0000256" key="5">
    <source>
        <dbReference type="ARBA" id="ARBA00022692"/>
    </source>
</evidence>
<dbReference type="PANTHER" id="PTHR30472">
    <property type="entry name" value="FERRIC ENTEROBACTIN TRANSPORT SYSTEM PERMEASE PROTEIN"/>
    <property type="match status" value="1"/>
</dbReference>
<evidence type="ECO:0000256" key="7">
    <source>
        <dbReference type="ARBA" id="ARBA00023136"/>
    </source>
</evidence>
<accession>A0A6B0CMI3</accession>
<evidence type="ECO:0000313" key="10">
    <source>
        <dbReference type="Proteomes" id="UP000434412"/>
    </source>
</evidence>
<comment type="subcellular location">
    <subcellularLocation>
        <location evidence="1">Cell membrane</location>
        <topology evidence="1">Multi-pass membrane protein</topology>
    </subcellularLocation>
</comment>
<protein>
    <submittedName>
        <fullName evidence="9">Staphyloferrin B ABC transporter permease subunit SirC</fullName>
    </submittedName>
</protein>
<reference evidence="9 10" key="1">
    <citation type="submission" date="2019-11" db="EMBL/GenBank/DDBJ databases">
        <title>Implementation of targeted gown and glove precautions to prevent Staphylococcus aureus acquisition in community-based nursing homes.</title>
        <authorList>
            <person name="Stine O.C."/>
        </authorList>
    </citation>
    <scope>NUCLEOTIDE SEQUENCE [LARGE SCALE GENOMIC DNA]</scope>
    <source>
        <strain evidence="9 10">S_2023.LVRQ.AN</strain>
    </source>
</reference>
<feature type="transmembrane region" description="Helical" evidence="8">
    <location>
        <begin position="12"/>
        <end position="35"/>
    </location>
</feature>
<evidence type="ECO:0000313" key="9">
    <source>
        <dbReference type="EMBL" id="MVL43981.1"/>
    </source>
</evidence>
<evidence type="ECO:0000256" key="6">
    <source>
        <dbReference type="ARBA" id="ARBA00022989"/>
    </source>
</evidence>
<sequence>MTEKINKKDNYHLIFALIFLAIISVVSMMVGSSFIPLQRVLMYFINPNDSVDQFTLEVLRLPRITLAILAGAALGMSGLMLQNVLKNPIASPDIIGITGGASLSAVVFIAFFSHLTI</sequence>
<dbReference type="GO" id="GO:0022857">
    <property type="term" value="F:transmembrane transporter activity"/>
    <property type="evidence" value="ECO:0007669"/>
    <property type="project" value="InterPro"/>
</dbReference>
<feature type="transmembrane region" description="Helical" evidence="8">
    <location>
        <begin position="94"/>
        <end position="115"/>
    </location>
</feature>
<evidence type="ECO:0000256" key="1">
    <source>
        <dbReference type="ARBA" id="ARBA00004651"/>
    </source>
</evidence>
<dbReference type="AlphaFoldDB" id="A0A6B0CMI3"/>
<comment type="caution">
    <text evidence="9">The sequence shown here is derived from an EMBL/GenBank/DDBJ whole genome shotgun (WGS) entry which is preliminary data.</text>
</comment>
<keyword evidence="5 8" id="KW-0812">Transmembrane</keyword>
<evidence type="ECO:0000256" key="3">
    <source>
        <dbReference type="ARBA" id="ARBA00022448"/>
    </source>
</evidence>
<dbReference type="InterPro" id="IPR000522">
    <property type="entry name" value="ABC_transptr_permease_BtuC"/>
</dbReference>
<gene>
    <name evidence="9" type="primary">sirC</name>
    <name evidence="9" type="ORF">GO941_00535</name>
</gene>
<evidence type="ECO:0000256" key="8">
    <source>
        <dbReference type="SAM" id="Phobius"/>
    </source>
</evidence>
<dbReference type="Pfam" id="PF01032">
    <property type="entry name" value="FecCD"/>
    <property type="match status" value="1"/>
</dbReference>
<dbReference type="PANTHER" id="PTHR30472:SF24">
    <property type="entry name" value="FERRIC ENTEROBACTIN TRANSPORT SYSTEM PERMEASE PROTEIN FEPG"/>
    <property type="match status" value="1"/>
</dbReference>
<dbReference type="GO" id="GO:0033214">
    <property type="term" value="P:siderophore-iron import into cell"/>
    <property type="evidence" value="ECO:0007669"/>
    <property type="project" value="TreeGrafter"/>
</dbReference>
<dbReference type="Proteomes" id="UP000434412">
    <property type="component" value="Unassembled WGS sequence"/>
</dbReference>
<keyword evidence="4" id="KW-1003">Cell membrane</keyword>
<keyword evidence="6 8" id="KW-1133">Transmembrane helix</keyword>
<dbReference type="GO" id="GO:0005886">
    <property type="term" value="C:plasma membrane"/>
    <property type="evidence" value="ECO:0007669"/>
    <property type="project" value="UniProtKB-SubCell"/>
</dbReference>
<keyword evidence="3" id="KW-0813">Transport</keyword>
<feature type="non-terminal residue" evidence="9">
    <location>
        <position position="117"/>
    </location>
</feature>